<feature type="region of interest" description="Disordered" evidence="1">
    <location>
        <begin position="1"/>
        <end position="30"/>
    </location>
</feature>
<feature type="compositionally biased region" description="Polar residues" evidence="1">
    <location>
        <begin position="67"/>
        <end position="80"/>
    </location>
</feature>
<comment type="caution">
    <text evidence="2">The sequence shown here is derived from an EMBL/GenBank/DDBJ whole genome shotgun (WGS) entry which is preliminary data.</text>
</comment>
<reference evidence="2 3" key="1">
    <citation type="submission" date="2014-11" db="EMBL/GenBank/DDBJ databases">
        <title>Genetic blueprint of the zoonotic pathogen Toxocara canis.</title>
        <authorList>
            <person name="Zhu X.-Q."/>
            <person name="Korhonen P.K."/>
            <person name="Cai H."/>
            <person name="Young N.D."/>
            <person name="Nejsum P."/>
            <person name="von Samson-Himmelstjerna G."/>
            <person name="Boag P.R."/>
            <person name="Tan P."/>
            <person name="Li Q."/>
            <person name="Min J."/>
            <person name="Yang Y."/>
            <person name="Wang X."/>
            <person name="Fang X."/>
            <person name="Hall R.S."/>
            <person name="Hofmann A."/>
            <person name="Sternberg P.W."/>
            <person name="Jex A.R."/>
            <person name="Gasser R.B."/>
        </authorList>
    </citation>
    <scope>NUCLEOTIDE SEQUENCE [LARGE SCALE GENOMIC DNA]</scope>
    <source>
        <strain evidence="2">PN_DK_2014</strain>
    </source>
</reference>
<evidence type="ECO:0000256" key="1">
    <source>
        <dbReference type="SAM" id="MobiDB-lite"/>
    </source>
</evidence>
<proteinExistence type="predicted"/>
<name>A0A0B2VWC6_TOXCA</name>
<dbReference type="EMBL" id="JPKZ01000333">
    <property type="protein sequence ID" value="KHN87826.1"/>
    <property type="molecule type" value="Genomic_DNA"/>
</dbReference>
<dbReference type="Proteomes" id="UP000031036">
    <property type="component" value="Unassembled WGS sequence"/>
</dbReference>
<keyword evidence="3" id="KW-1185">Reference proteome</keyword>
<sequence length="97" mass="11162">MHLSKHKHRAYDEQCATDDNDSFASLRRRPPPERDAFVLVNALARTIHSHDCAMLRLPMENDDSSEAGEQSNVTSKKVPTRTNDHLMNIFYPKFHAE</sequence>
<feature type="region of interest" description="Disordered" evidence="1">
    <location>
        <begin position="61"/>
        <end position="80"/>
    </location>
</feature>
<gene>
    <name evidence="2" type="ORF">Tcan_14987</name>
</gene>
<dbReference type="AlphaFoldDB" id="A0A0B2VWC6"/>
<protein>
    <submittedName>
        <fullName evidence="2">Uncharacterized protein</fullName>
    </submittedName>
</protein>
<evidence type="ECO:0000313" key="3">
    <source>
        <dbReference type="Proteomes" id="UP000031036"/>
    </source>
</evidence>
<accession>A0A0B2VWC6</accession>
<evidence type="ECO:0000313" key="2">
    <source>
        <dbReference type="EMBL" id="KHN87826.1"/>
    </source>
</evidence>
<organism evidence="2 3">
    <name type="scientific">Toxocara canis</name>
    <name type="common">Canine roundworm</name>
    <dbReference type="NCBI Taxonomy" id="6265"/>
    <lineage>
        <taxon>Eukaryota</taxon>
        <taxon>Metazoa</taxon>
        <taxon>Ecdysozoa</taxon>
        <taxon>Nematoda</taxon>
        <taxon>Chromadorea</taxon>
        <taxon>Rhabditida</taxon>
        <taxon>Spirurina</taxon>
        <taxon>Ascaridomorpha</taxon>
        <taxon>Ascaridoidea</taxon>
        <taxon>Toxocaridae</taxon>
        <taxon>Toxocara</taxon>
    </lineage>
</organism>